<evidence type="ECO:0000313" key="4">
    <source>
        <dbReference type="Proteomes" id="UP000005580"/>
    </source>
</evidence>
<dbReference type="STRING" id="28134.SAMN05444288_0714"/>
<comment type="caution">
    <text evidence="3">The sequence shown here is derived from an EMBL/GenBank/DDBJ whole genome shotgun (WGS) entry which is preliminary data.</text>
</comment>
<dbReference type="AlphaFoldDB" id="E7RLY1"/>
<dbReference type="InterPro" id="IPR025665">
    <property type="entry name" value="Beta-barrel_OMP_2"/>
</dbReference>
<dbReference type="Pfam" id="PF13568">
    <property type="entry name" value="OMP_b-brl_2"/>
    <property type="match status" value="1"/>
</dbReference>
<gene>
    <name evidence="3" type="ORF">HMPREF0663_10131</name>
</gene>
<feature type="chain" id="PRO_5003224308" description="Outer membrane protein beta-barrel domain-containing protein" evidence="1">
    <location>
        <begin position="20"/>
        <end position="235"/>
    </location>
</feature>
<feature type="signal peptide" evidence="1">
    <location>
        <begin position="1"/>
        <end position="19"/>
    </location>
</feature>
<evidence type="ECO:0000256" key="1">
    <source>
        <dbReference type="SAM" id="SignalP"/>
    </source>
</evidence>
<dbReference type="HOGENOM" id="CLU_1179368_0_0_10"/>
<feature type="domain" description="Outer membrane protein beta-barrel" evidence="2">
    <location>
        <begin position="47"/>
        <end position="211"/>
    </location>
</feature>
<dbReference type="EMBL" id="AEPE02000002">
    <property type="protein sequence ID" value="EFZ37762.1"/>
    <property type="molecule type" value="Genomic_DNA"/>
</dbReference>
<dbReference type="Proteomes" id="UP000005580">
    <property type="component" value="Unassembled WGS sequence"/>
</dbReference>
<evidence type="ECO:0000313" key="3">
    <source>
        <dbReference type="EMBL" id="EFZ37762.1"/>
    </source>
</evidence>
<name>E7RLY1_9BACT</name>
<reference evidence="3" key="1">
    <citation type="submission" date="2011-01" db="EMBL/GenBank/DDBJ databases">
        <authorList>
            <person name="Muzny D."/>
            <person name="Qin X."/>
            <person name="Buhay C."/>
            <person name="Dugan-Rocha S."/>
            <person name="Ding Y."/>
            <person name="Chen G."/>
            <person name="Hawes A."/>
            <person name="Holder M."/>
            <person name="Jhangiani S."/>
            <person name="Johnson A."/>
            <person name="Khan Z."/>
            <person name="Li Z."/>
            <person name="Liu W."/>
            <person name="Liu X."/>
            <person name="Perez L."/>
            <person name="Shen H."/>
            <person name="Wang Q."/>
            <person name="Watt J."/>
            <person name="Xi L."/>
            <person name="Xin Y."/>
            <person name="Zhou J."/>
            <person name="Deng J."/>
            <person name="Jiang H."/>
            <person name="Liu Y."/>
            <person name="Qu J."/>
            <person name="Song X.-Z."/>
            <person name="Zhang L."/>
            <person name="Villasana D."/>
            <person name="Johnson A."/>
            <person name="Liu J."/>
            <person name="Liyanage D."/>
            <person name="Lorensuhewa L."/>
            <person name="Robinson T."/>
            <person name="Song A."/>
            <person name="Song B.-B."/>
            <person name="Dinh H."/>
            <person name="Thornton R."/>
            <person name="Coyle M."/>
            <person name="Francisco L."/>
            <person name="Jackson L."/>
            <person name="Javaid M."/>
            <person name="Korchina V."/>
            <person name="Kovar C."/>
            <person name="Mata R."/>
            <person name="Mathew T."/>
            <person name="Ngo R."/>
            <person name="Nguyen L."/>
            <person name="Nguyen N."/>
            <person name="Okwuonu G."/>
            <person name="Ongeri F."/>
            <person name="Pham C."/>
            <person name="Simmons D."/>
            <person name="Wilczek-Boney K."/>
            <person name="Hale W."/>
            <person name="Jakkamsetti A."/>
            <person name="Pham P."/>
            <person name="Ruth R."/>
            <person name="San Lucas F."/>
            <person name="Warren J."/>
            <person name="Zhang J."/>
            <person name="Zhao Z."/>
            <person name="Zhou C."/>
            <person name="Zhu D."/>
            <person name="Lee S."/>
            <person name="Bess C."/>
            <person name="Blankenburg K."/>
            <person name="Forbes L."/>
            <person name="Fu Q."/>
            <person name="Gubbala S."/>
            <person name="Hirani K."/>
            <person name="Jayaseelan J.C."/>
            <person name="Lara F."/>
            <person name="Munidasa M."/>
            <person name="Palculict T."/>
            <person name="Patil S."/>
            <person name="Pu L.-L."/>
            <person name="Saada N."/>
            <person name="Tang L."/>
            <person name="Weissenberger G."/>
            <person name="Zhu Y."/>
            <person name="Hemphill L."/>
            <person name="Shang Y."/>
            <person name="Youmans B."/>
            <person name="Ayvaz T."/>
            <person name="Ross M."/>
            <person name="Santibanez J."/>
            <person name="Aqrawi P."/>
            <person name="Gross S."/>
            <person name="Joshi V."/>
            <person name="Fowler G."/>
            <person name="Nazareth L."/>
            <person name="Reid J."/>
            <person name="Worley K."/>
            <person name="Petrosino J."/>
            <person name="Highlander S."/>
            <person name="Gibbs R."/>
        </authorList>
    </citation>
    <scope>NUCLEOTIDE SEQUENCE [LARGE SCALE GENOMIC DNA]</scope>
    <source>
        <strain evidence="3">ATCC 33269</strain>
    </source>
</reference>
<accession>E7RLY1</accession>
<keyword evidence="1" id="KW-0732">Signal</keyword>
<organism evidence="3 4">
    <name type="scientific">Hoylesella oralis ATCC 33269</name>
    <dbReference type="NCBI Taxonomy" id="873533"/>
    <lineage>
        <taxon>Bacteria</taxon>
        <taxon>Pseudomonadati</taxon>
        <taxon>Bacteroidota</taxon>
        <taxon>Bacteroidia</taxon>
        <taxon>Bacteroidales</taxon>
        <taxon>Prevotellaceae</taxon>
        <taxon>Hoylesella</taxon>
    </lineage>
</organism>
<keyword evidence="4" id="KW-1185">Reference proteome</keyword>
<evidence type="ECO:0000259" key="2">
    <source>
        <dbReference type="Pfam" id="PF13568"/>
    </source>
</evidence>
<protein>
    <recommendedName>
        <fullName evidence="2">Outer membrane protein beta-barrel domain-containing protein</fullName>
    </recommendedName>
</protein>
<dbReference type="RefSeq" id="WP_004368790.1">
    <property type="nucleotide sequence ID" value="NZ_GL833119.1"/>
</dbReference>
<sequence length="235" mass="25232">MKRFSFVLLLSAVVLTCAAQKHPMWTIRVGYGISDWIHSDSDGVPSLQIGGTVEIPLSRTFGFQTGLSYMDKGALWTVENGAPDGTAVRFRMRLHGVYAPLFLTYHIPMGDAENHYGFVSSLITLKLGPYVGYGLGGRLKKSAAGEWQPVNGNPYSRSYNYNNLSLQAPDGTAAYLGKLNRCEAGVAAGVDVVAFGIINVSLEGGIGLTPLTTHWGGRSAKSYFVQGALCVPLPL</sequence>
<proteinExistence type="predicted"/>